<evidence type="ECO:0000256" key="3">
    <source>
        <dbReference type="ARBA" id="ARBA00022840"/>
    </source>
</evidence>
<dbReference type="AlphaFoldDB" id="A0A0M9G712"/>
<dbReference type="InterPro" id="IPR024185">
    <property type="entry name" value="FTHF_cligase-like_sf"/>
</dbReference>
<evidence type="ECO:0000313" key="8">
    <source>
        <dbReference type="Proteomes" id="UP000037923"/>
    </source>
</evidence>
<keyword evidence="3" id="KW-0067">ATP-binding</keyword>
<dbReference type="RefSeq" id="XP_015662349.1">
    <property type="nucleotide sequence ID" value="XM_015798871.1"/>
</dbReference>
<feature type="region of interest" description="Disordered" evidence="6">
    <location>
        <begin position="117"/>
        <end position="136"/>
    </location>
</feature>
<evidence type="ECO:0000256" key="5">
    <source>
        <dbReference type="ARBA" id="ARBA00038966"/>
    </source>
</evidence>
<evidence type="ECO:0000256" key="6">
    <source>
        <dbReference type="SAM" id="MobiDB-lite"/>
    </source>
</evidence>
<dbReference type="PANTHER" id="PTHR23407">
    <property type="entry name" value="ATPASE INHIBITOR/5-FORMYLTETRAHYDROFOLATE CYCLO-LIGASE"/>
    <property type="match status" value="1"/>
</dbReference>
<reference evidence="7 8" key="1">
    <citation type="submission" date="2015-07" db="EMBL/GenBank/DDBJ databases">
        <title>High-quality genome of monoxenous trypanosomatid Leptomonas pyrrhocoris.</title>
        <authorList>
            <person name="Flegontov P."/>
            <person name="Butenko A."/>
            <person name="Firsov S."/>
            <person name="Vlcek C."/>
            <person name="Logacheva M.D."/>
            <person name="Field M."/>
            <person name="Filatov D."/>
            <person name="Flegontova O."/>
            <person name="Gerasimov E."/>
            <person name="Jackson A.P."/>
            <person name="Kelly S."/>
            <person name="Opperdoes F."/>
            <person name="O'Reilly A."/>
            <person name="Votypka J."/>
            <person name="Yurchenko V."/>
            <person name="Lukes J."/>
        </authorList>
    </citation>
    <scope>NUCLEOTIDE SEQUENCE [LARGE SCALE GENOMIC DNA]</scope>
    <source>
        <strain evidence="7">H10</strain>
    </source>
</reference>
<comment type="caution">
    <text evidence="7">The sequence shown here is derived from an EMBL/GenBank/DDBJ whole genome shotgun (WGS) entry which is preliminary data.</text>
</comment>
<comment type="similarity">
    <text evidence="1">Belongs to the 5-formyltetrahydrofolate cyclo-ligase family.</text>
</comment>
<evidence type="ECO:0000313" key="7">
    <source>
        <dbReference type="EMBL" id="KPA83910.1"/>
    </source>
</evidence>
<dbReference type="EMBL" id="LGTL01000003">
    <property type="protein sequence ID" value="KPA83910.1"/>
    <property type="molecule type" value="Genomic_DNA"/>
</dbReference>
<dbReference type="InterPro" id="IPR002698">
    <property type="entry name" value="FTHF_cligase"/>
</dbReference>
<name>A0A0M9G712_LEPPY</name>
<gene>
    <name evidence="7" type="ORF">ABB37_02085</name>
</gene>
<keyword evidence="2" id="KW-0547">Nucleotide-binding</keyword>
<evidence type="ECO:0000256" key="4">
    <source>
        <dbReference type="ARBA" id="ARBA00036539"/>
    </source>
</evidence>
<evidence type="ECO:0000256" key="1">
    <source>
        <dbReference type="ARBA" id="ARBA00010638"/>
    </source>
</evidence>
<dbReference type="VEuPathDB" id="TriTrypDB:LpyrH10_03_2360"/>
<organism evidence="7 8">
    <name type="scientific">Leptomonas pyrrhocoris</name>
    <name type="common">Firebug parasite</name>
    <dbReference type="NCBI Taxonomy" id="157538"/>
    <lineage>
        <taxon>Eukaryota</taxon>
        <taxon>Discoba</taxon>
        <taxon>Euglenozoa</taxon>
        <taxon>Kinetoplastea</taxon>
        <taxon>Metakinetoplastina</taxon>
        <taxon>Trypanosomatida</taxon>
        <taxon>Trypanosomatidae</taxon>
        <taxon>Leishmaniinae</taxon>
        <taxon>Leptomonas</taxon>
    </lineage>
</organism>
<dbReference type="OMA" id="HEQNIHI"/>
<dbReference type="Pfam" id="PF01812">
    <property type="entry name" value="5-FTHF_cyc-lig"/>
    <property type="match status" value="1"/>
</dbReference>
<proteinExistence type="inferred from homology"/>
<sequence length="449" mass="48852">MEVMSVAQLKKALRKEHLKRLRAWATAEPAQLHAASQELCEHLGNYIQARYRPLAHPLPHRPTSDVQAPTIPLFIFAYLPLYYEADLVQLMRRLWPMTQEQQLHILAPVVLPSPPSRASCGAAAHPERPEDPSAPFAEPLSRAMAFVEVMDAADLESAFAPQGRFNIREFSSALLMRWLTGRGRDTTPTTRMQSIGQTEHARDCEAAKDDKGILKKDGRLRHVVLCDSYAKLFPAAHAAGYRPAGLLEYASECATATRRTHATASSVQASVPGVQRELDSGSGGAPLHLDDVSMLVLVPGVLFDVQTGRRMGKGCGYYDRFLGYHARHHLGTRPSSTEHPTAAQCEAVGATAQHSQSHESEQSTDVALPDAAHRGHAEQRHPRWEVVAVAFDAQVVRGGSSDLLKGAPSVAAAAAAELPLVIPVDEHDQPVHAVVSPSGGVEEVHESYL</sequence>
<accession>A0A0M9G712</accession>
<dbReference type="Proteomes" id="UP000037923">
    <property type="component" value="Unassembled WGS sequence"/>
</dbReference>
<dbReference type="EC" id="6.3.3.2" evidence="5"/>
<dbReference type="SUPFAM" id="SSF100950">
    <property type="entry name" value="NagB/RpiA/CoA transferase-like"/>
    <property type="match status" value="1"/>
</dbReference>
<protein>
    <recommendedName>
        <fullName evidence="5">5-formyltetrahydrofolate cyclo-ligase</fullName>
        <ecNumber evidence="5">6.3.3.2</ecNumber>
    </recommendedName>
</protein>
<feature type="region of interest" description="Disordered" evidence="6">
    <location>
        <begin position="346"/>
        <end position="365"/>
    </location>
</feature>
<dbReference type="GO" id="GO:0035999">
    <property type="term" value="P:tetrahydrofolate interconversion"/>
    <property type="evidence" value="ECO:0007669"/>
    <property type="project" value="TreeGrafter"/>
</dbReference>
<dbReference type="GeneID" id="26902380"/>
<comment type="catalytic activity">
    <reaction evidence="4">
        <text>(6S)-5-formyl-5,6,7,8-tetrahydrofolate + ATP = (6R)-5,10-methenyltetrahydrofolate + ADP + phosphate</text>
        <dbReference type="Rhea" id="RHEA:10488"/>
        <dbReference type="ChEBI" id="CHEBI:30616"/>
        <dbReference type="ChEBI" id="CHEBI:43474"/>
        <dbReference type="ChEBI" id="CHEBI:57455"/>
        <dbReference type="ChEBI" id="CHEBI:57457"/>
        <dbReference type="ChEBI" id="CHEBI:456216"/>
        <dbReference type="EC" id="6.3.3.2"/>
    </reaction>
</comment>
<dbReference type="GO" id="GO:0005739">
    <property type="term" value="C:mitochondrion"/>
    <property type="evidence" value="ECO:0007669"/>
    <property type="project" value="TreeGrafter"/>
</dbReference>
<dbReference type="GO" id="GO:0005524">
    <property type="term" value="F:ATP binding"/>
    <property type="evidence" value="ECO:0007669"/>
    <property type="project" value="UniProtKB-KW"/>
</dbReference>
<dbReference type="GO" id="GO:0030272">
    <property type="term" value="F:5-formyltetrahydrofolate cyclo-ligase activity"/>
    <property type="evidence" value="ECO:0007669"/>
    <property type="project" value="UniProtKB-EC"/>
</dbReference>
<dbReference type="InterPro" id="IPR037171">
    <property type="entry name" value="NagB/RpiA_transferase-like"/>
</dbReference>
<dbReference type="OrthoDB" id="2015992at2759"/>
<dbReference type="Gene3D" id="3.40.50.10420">
    <property type="entry name" value="NagB/RpiA/CoA transferase-like"/>
    <property type="match status" value="2"/>
</dbReference>
<evidence type="ECO:0000256" key="2">
    <source>
        <dbReference type="ARBA" id="ARBA00022741"/>
    </source>
</evidence>
<dbReference type="GO" id="GO:0009396">
    <property type="term" value="P:folic acid-containing compound biosynthetic process"/>
    <property type="evidence" value="ECO:0007669"/>
    <property type="project" value="TreeGrafter"/>
</dbReference>
<dbReference type="PANTHER" id="PTHR23407:SF1">
    <property type="entry name" value="5-FORMYLTETRAHYDROFOLATE CYCLO-LIGASE"/>
    <property type="match status" value="1"/>
</dbReference>
<keyword evidence="8" id="KW-1185">Reference proteome</keyword>